<protein>
    <submittedName>
        <fullName evidence="3">CCS family citrate carrier protein</fullName>
    </submittedName>
</protein>
<feature type="transmembrane region" description="Helical" evidence="2">
    <location>
        <begin position="167"/>
        <end position="190"/>
    </location>
</feature>
<organism evidence="3 4">
    <name type="scientific">Sutterella wadsworthensis HGA0223</name>
    <dbReference type="NCBI Taxonomy" id="1203554"/>
    <lineage>
        <taxon>Bacteria</taxon>
        <taxon>Pseudomonadati</taxon>
        <taxon>Pseudomonadota</taxon>
        <taxon>Betaproteobacteria</taxon>
        <taxon>Burkholderiales</taxon>
        <taxon>Sutterellaceae</taxon>
        <taxon>Sutterella</taxon>
    </lineage>
</organism>
<accession>S3BDU7</accession>
<feature type="transmembrane region" description="Helical" evidence="2">
    <location>
        <begin position="202"/>
        <end position="223"/>
    </location>
</feature>
<comment type="similarity">
    <text evidence="1">Belongs to the 2-hydroxycarboxylate transporter (2-HCT) (TC 2.A.24) family.</text>
</comment>
<keyword evidence="1 2" id="KW-0472">Membrane</keyword>
<feature type="transmembrane region" description="Helical" evidence="2">
    <location>
        <begin position="20"/>
        <end position="38"/>
    </location>
</feature>
<dbReference type="Proteomes" id="UP000014400">
    <property type="component" value="Unassembled WGS sequence"/>
</dbReference>
<dbReference type="Pfam" id="PF03390">
    <property type="entry name" value="2HCT"/>
    <property type="match status" value="1"/>
</dbReference>
<dbReference type="RefSeq" id="WP_016474440.1">
    <property type="nucleotide sequence ID" value="NZ_KE150480.1"/>
</dbReference>
<feature type="transmembrane region" description="Helical" evidence="2">
    <location>
        <begin position="290"/>
        <end position="309"/>
    </location>
</feature>
<evidence type="ECO:0000256" key="1">
    <source>
        <dbReference type="PIRNR" id="PIRNR005348"/>
    </source>
</evidence>
<dbReference type="GO" id="GO:0015293">
    <property type="term" value="F:symporter activity"/>
    <property type="evidence" value="ECO:0007669"/>
    <property type="project" value="UniProtKB-UniRule"/>
</dbReference>
<feature type="transmembrane region" description="Helical" evidence="2">
    <location>
        <begin position="262"/>
        <end position="284"/>
    </location>
</feature>
<dbReference type="InterPro" id="IPR004679">
    <property type="entry name" value="2-OHcarboxylate_transport"/>
</dbReference>
<dbReference type="PIRSF" id="PIRSF005348">
    <property type="entry name" value="YxkH"/>
    <property type="match status" value="1"/>
</dbReference>
<proteinExistence type="inferred from homology"/>
<name>S3BDU7_9BURK</name>
<dbReference type="AlphaFoldDB" id="S3BDU7"/>
<dbReference type="PANTHER" id="PTHR40033">
    <property type="entry name" value="NA(+)-MALATE SYMPORTER"/>
    <property type="match status" value="1"/>
</dbReference>
<dbReference type="STRING" id="1203554.HMPREF1476_01162"/>
<keyword evidence="2" id="KW-0812">Transmembrane</keyword>
<keyword evidence="1" id="KW-0769">Symport</keyword>
<dbReference type="PANTHER" id="PTHR40033:SF1">
    <property type="entry name" value="CITRATE-SODIUM SYMPORTER"/>
    <property type="match status" value="1"/>
</dbReference>
<keyword evidence="4" id="KW-1185">Reference proteome</keyword>
<dbReference type="GeneID" id="64061026"/>
<keyword evidence="2" id="KW-1133">Transmembrane helix</keyword>
<feature type="transmembrane region" description="Helical" evidence="2">
    <location>
        <begin position="349"/>
        <end position="369"/>
    </location>
</feature>
<feature type="transmembrane region" description="Helical" evidence="2">
    <location>
        <begin position="111"/>
        <end position="131"/>
    </location>
</feature>
<feature type="transmembrane region" description="Helical" evidence="2">
    <location>
        <begin position="137"/>
        <end position="160"/>
    </location>
</feature>
<feature type="transmembrane region" description="Helical" evidence="2">
    <location>
        <begin position="316"/>
        <end position="337"/>
    </location>
</feature>
<dbReference type="GO" id="GO:0005886">
    <property type="term" value="C:plasma membrane"/>
    <property type="evidence" value="ECO:0007669"/>
    <property type="project" value="UniProtKB-UniRule"/>
</dbReference>
<feature type="transmembrane region" description="Helical" evidence="2">
    <location>
        <begin position="45"/>
        <end position="66"/>
    </location>
</feature>
<sequence>METTSKTFWQTACELKIGPVPAPVYLVLAVIVAAATIFGQLPADMVGGIAIMMVMGILLGDIGLKVPILKDIGGPAILSIFIPSAMVYYGLLNSDAIKAITAFTKGANFLYFYISCLVVGSILGMVRTVLVQGFLRMFVPLVVGTVVASILGCIAGMLCGEDLYHTFFFIVIPILSGGVGEGILPLAAAYSEILNQSADQFLVHFVPAAMLGNLFAIMSAGYLKKMGERFPKLSGNGTLVKSGDLSDITNAKAEEAPLDVKMMGAGLVLACCFFCAAKVLALWIPIPAPILMIILAALIKVLNIMPTVMEQGAKQWYKFVSGNLTWALLVGVGVIYTPWNDVLAAITPAYIFTIMATIFGMVASGLLCARFMNMYPIESAIVTCCHSGLGGTGDVAILSAANRMGLMPFAQISTRLGGACTVIAATILMRALQ</sequence>
<dbReference type="PATRIC" id="fig|1203554.3.peg.1205"/>
<evidence type="ECO:0000256" key="2">
    <source>
        <dbReference type="SAM" id="Phobius"/>
    </source>
</evidence>
<dbReference type="HOGENOM" id="CLU_041211_0_0_4"/>
<reference evidence="3 4" key="1">
    <citation type="submission" date="2013-04" db="EMBL/GenBank/DDBJ databases">
        <title>The Genome Sequence of Sutterella wadsworthensis HGA0223.</title>
        <authorList>
            <consortium name="The Broad Institute Genomics Platform"/>
            <person name="Earl A."/>
            <person name="Ward D."/>
            <person name="Feldgarden M."/>
            <person name="Gevers D."/>
            <person name="Schmidt T.M."/>
            <person name="Dover J."/>
            <person name="Dai D."/>
            <person name="Walker B."/>
            <person name="Young S."/>
            <person name="Zeng Q."/>
            <person name="Gargeya S."/>
            <person name="Fitzgerald M."/>
            <person name="Haas B."/>
            <person name="Abouelleil A."/>
            <person name="Allen A.W."/>
            <person name="Alvarado L."/>
            <person name="Arachchi H.M."/>
            <person name="Berlin A.M."/>
            <person name="Chapman S.B."/>
            <person name="Gainer-Dewar J."/>
            <person name="Goldberg J."/>
            <person name="Griggs A."/>
            <person name="Gujja S."/>
            <person name="Hansen M."/>
            <person name="Howarth C."/>
            <person name="Imamovic A."/>
            <person name="Ireland A."/>
            <person name="Larimer J."/>
            <person name="McCowan C."/>
            <person name="Murphy C."/>
            <person name="Pearson M."/>
            <person name="Poon T.W."/>
            <person name="Priest M."/>
            <person name="Roberts A."/>
            <person name="Saif S."/>
            <person name="Shea T."/>
            <person name="Sisk P."/>
            <person name="Sykes S."/>
            <person name="Wortman J."/>
            <person name="Nusbaum C."/>
            <person name="Birren B."/>
        </authorList>
    </citation>
    <scope>NUCLEOTIDE SEQUENCE [LARGE SCALE GENOMIC DNA]</scope>
    <source>
        <strain evidence="3 4">HGA0223</strain>
    </source>
</reference>
<dbReference type="EMBL" id="ATCF01000016">
    <property type="protein sequence ID" value="EPD99483.1"/>
    <property type="molecule type" value="Genomic_DNA"/>
</dbReference>
<gene>
    <name evidence="3" type="ORF">HMPREF1476_01162</name>
</gene>
<evidence type="ECO:0000313" key="3">
    <source>
        <dbReference type="EMBL" id="EPD99483.1"/>
    </source>
</evidence>
<keyword evidence="1" id="KW-0813">Transport</keyword>
<evidence type="ECO:0000313" key="4">
    <source>
        <dbReference type="Proteomes" id="UP000014400"/>
    </source>
</evidence>
<dbReference type="GO" id="GO:0008514">
    <property type="term" value="F:organic anion transmembrane transporter activity"/>
    <property type="evidence" value="ECO:0007669"/>
    <property type="project" value="InterPro"/>
</dbReference>
<comment type="caution">
    <text evidence="3">The sequence shown here is derived from an EMBL/GenBank/DDBJ whole genome shotgun (WGS) entry which is preliminary data.</text>
</comment>
<feature type="transmembrane region" description="Helical" evidence="2">
    <location>
        <begin position="72"/>
        <end position="91"/>
    </location>
</feature>
<dbReference type="eggNOG" id="COG3493">
    <property type="taxonomic scope" value="Bacteria"/>
</dbReference>